<dbReference type="STRING" id="223786.SAMN05216234_1443"/>
<dbReference type="PANTHER" id="PTHR42884">
    <property type="entry name" value="PROPROTEIN CONVERTASE SUBTILISIN/KEXIN-RELATED"/>
    <property type="match status" value="1"/>
</dbReference>
<dbReference type="RefSeq" id="WP_177202045.1">
    <property type="nucleotide sequence ID" value="NZ_FOXB01000044.1"/>
</dbReference>
<dbReference type="InterPro" id="IPR015500">
    <property type="entry name" value="Peptidase_S8_subtilisin-rel"/>
</dbReference>
<dbReference type="AlphaFoldDB" id="A0A1I5TI18"/>
<gene>
    <name evidence="6" type="ORF">SAMN05216234_1443</name>
</gene>
<reference evidence="6 7" key="1">
    <citation type="submission" date="2016-10" db="EMBL/GenBank/DDBJ databases">
        <authorList>
            <person name="de Groot N.N."/>
        </authorList>
    </citation>
    <scope>NUCLEOTIDE SEQUENCE [LARGE SCALE GENOMIC DNA]</scope>
    <source>
        <strain evidence="6 7">EP1-55-1</strain>
    </source>
</reference>
<feature type="domain" description="Peptidase S8/S53" evidence="5">
    <location>
        <begin position="87"/>
        <end position="348"/>
    </location>
</feature>
<evidence type="ECO:0000313" key="7">
    <source>
        <dbReference type="Proteomes" id="UP000199227"/>
    </source>
</evidence>
<name>A0A1I5TI18_9BACT</name>
<dbReference type="GO" id="GO:0004252">
    <property type="term" value="F:serine-type endopeptidase activity"/>
    <property type="evidence" value="ECO:0007669"/>
    <property type="project" value="UniProtKB-UniRule"/>
</dbReference>
<dbReference type="SUPFAM" id="SSF52743">
    <property type="entry name" value="Subtilisin-like"/>
    <property type="match status" value="1"/>
</dbReference>
<protein>
    <submittedName>
        <fullName evidence="6">Subtilase family protein</fullName>
    </submittedName>
</protein>
<keyword evidence="7" id="KW-1185">Reference proteome</keyword>
<proteinExistence type="inferred from homology"/>
<keyword evidence="1 4" id="KW-0645">Protease</keyword>
<dbReference type="Proteomes" id="UP000199227">
    <property type="component" value="Unassembled WGS sequence"/>
</dbReference>
<accession>A0A1I5TI18</accession>
<dbReference type="EMBL" id="FOXB01000044">
    <property type="protein sequence ID" value="SFP82036.1"/>
    <property type="molecule type" value="Genomic_DNA"/>
</dbReference>
<dbReference type="PROSITE" id="PS00138">
    <property type="entry name" value="SUBTILASE_SER"/>
    <property type="match status" value="1"/>
</dbReference>
<dbReference type="PROSITE" id="PS00137">
    <property type="entry name" value="SUBTILASE_HIS"/>
    <property type="match status" value="1"/>
</dbReference>
<evidence type="ECO:0000256" key="3">
    <source>
        <dbReference type="ARBA" id="ARBA00022825"/>
    </source>
</evidence>
<dbReference type="InterPro" id="IPR036852">
    <property type="entry name" value="Peptidase_S8/S53_dom_sf"/>
</dbReference>
<evidence type="ECO:0000313" key="6">
    <source>
        <dbReference type="EMBL" id="SFP82036.1"/>
    </source>
</evidence>
<dbReference type="InterPro" id="IPR000209">
    <property type="entry name" value="Peptidase_S8/S53_dom"/>
</dbReference>
<dbReference type="Gene3D" id="3.40.50.200">
    <property type="entry name" value="Peptidase S8/S53 domain"/>
    <property type="match status" value="1"/>
</dbReference>
<dbReference type="GO" id="GO:0016020">
    <property type="term" value="C:membrane"/>
    <property type="evidence" value="ECO:0007669"/>
    <property type="project" value="TreeGrafter"/>
</dbReference>
<evidence type="ECO:0000256" key="2">
    <source>
        <dbReference type="ARBA" id="ARBA00022801"/>
    </source>
</evidence>
<feature type="active site" description="Charge relay system" evidence="4">
    <location>
        <position position="96"/>
    </location>
</feature>
<dbReference type="PROSITE" id="PS51892">
    <property type="entry name" value="SUBTILASE"/>
    <property type="match status" value="1"/>
</dbReference>
<sequence>MNRGFFISGLLAILLLLQGCGGGGGESTVSDPSVIESGVLTRTVAPYSDNPLFNEQWYFYKNDEFYSYYGIDSDAHIHPLLTQTYTGKGIKVAVIDDALDVTHEDLQGALVYTYDTETETTNVMPRDDSENHGTEVTGLIGANSNSIGISGIAPGSELIFIRLPFNQNISESMIIDAFYKAKELGADVINCSWGSGNVSDAVKAAIVDVAKTGRNGKGTIIVFASGNGGFDEIGDPIGNDESGIAEVLAVSSTNIYNERTSYSNYGPELDLLAPGGEYLGLVTLDQMGVNGLVNGNYVPYNSNFTFAGTSASAPIVTGIVALLLEANGNLTREEVMNILETNADKVDVTQCNYDPVTGHSIYCGYGKVNVERAIGAVLGG</sequence>
<dbReference type="Pfam" id="PF00082">
    <property type="entry name" value="Peptidase_S8"/>
    <property type="match status" value="1"/>
</dbReference>
<feature type="active site" description="Charge relay system" evidence="4">
    <location>
        <position position="132"/>
    </location>
</feature>
<dbReference type="PRINTS" id="PR00723">
    <property type="entry name" value="SUBTILISIN"/>
</dbReference>
<dbReference type="PROSITE" id="PS51257">
    <property type="entry name" value="PROKAR_LIPOPROTEIN"/>
    <property type="match status" value="1"/>
</dbReference>
<comment type="similarity">
    <text evidence="4">Belongs to the peptidase S8 family.</text>
</comment>
<keyword evidence="2 4" id="KW-0378">Hydrolase</keyword>
<evidence type="ECO:0000259" key="5">
    <source>
        <dbReference type="Pfam" id="PF00082"/>
    </source>
</evidence>
<keyword evidence="3 4" id="KW-0720">Serine protease</keyword>
<dbReference type="InterPro" id="IPR023828">
    <property type="entry name" value="Peptidase_S8_Ser-AS"/>
</dbReference>
<feature type="active site" description="Charge relay system" evidence="4">
    <location>
        <position position="310"/>
    </location>
</feature>
<evidence type="ECO:0000256" key="4">
    <source>
        <dbReference type="PROSITE-ProRule" id="PRU01240"/>
    </source>
</evidence>
<organism evidence="6 7">
    <name type="scientific">Hydrogenimonas thermophila</name>
    <dbReference type="NCBI Taxonomy" id="223786"/>
    <lineage>
        <taxon>Bacteria</taxon>
        <taxon>Pseudomonadati</taxon>
        <taxon>Campylobacterota</taxon>
        <taxon>Epsilonproteobacteria</taxon>
        <taxon>Campylobacterales</taxon>
        <taxon>Hydrogenimonadaceae</taxon>
        <taxon>Hydrogenimonas</taxon>
    </lineage>
</organism>
<dbReference type="GO" id="GO:0016485">
    <property type="term" value="P:protein processing"/>
    <property type="evidence" value="ECO:0007669"/>
    <property type="project" value="TreeGrafter"/>
</dbReference>
<evidence type="ECO:0000256" key="1">
    <source>
        <dbReference type="ARBA" id="ARBA00022670"/>
    </source>
</evidence>
<dbReference type="PANTHER" id="PTHR42884:SF14">
    <property type="entry name" value="NEUROENDOCRINE CONVERTASE 1"/>
    <property type="match status" value="1"/>
</dbReference>
<dbReference type="InterPro" id="IPR022398">
    <property type="entry name" value="Peptidase_S8_His-AS"/>
</dbReference>